<evidence type="ECO:0000313" key="1">
    <source>
        <dbReference type="EMBL" id="MEX8195326.1"/>
    </source>
</evidence>
<dbReference type="EMBL" id="JBFYGN010000042">
    <property type="protein sequence ID" value="MEX8195326.1"/>
    <property type="molecule type" value="Genomic_DNA"/>
</dbReference>
<accession>A0ABV4A1M2</accession>
<keyword evidence="2" id="KW-1185">Reference proteome</keyword>
<evidence type="ECO:0008006" key="3">
    <source>
        <dbReference type="Google" id="ProtNLM"/>
    </source>
</evidence>
<organism evidence="1 2">
    <name type="scientific">Comamonas guangdongensis</name>
    <dbReference type="NCBI Taxonomy" id="510515"/>
    <lineage>
        <taxon>Bacteria</taxon>
        <taxon>Pseudomonadati</taxon>
        <taxon>Pseudomonadota</taxon>
        <taxon>Betaproteobacteria</taxon>
        <taxon>Burkholderiales</taxon>
        <taxon>Comamonadaceae</taxon>
        <taxon>Comamonas</taxon>
    </lineage>
</organism>
<sequence>MIYRNKICPYACQPISSIEVSCEHIVPDALGGPATFALAADKTHNSVYGASVDIRLIRSPLMGMIAARAGVETRSGPSTWKTQGHLVADGSPVELVGSKDAVAFRFLKPVEVDPVTRRVQAIKGFGADVDKELARVTKDLKRKGWDLTPTGHEVLDSNVRGSFEHNLSEATQGLTKIAYLATVWAVGDRFINTEAGAQYRRWLSVEPTVNALEAAELRPLGGSLFKAQGTPTQHHIACVVSGQTVLTGVRLFNEPLFEIAIAVEVPELQLPEDHGHLVIIDAVAKTFEEQLLIP</sequence>
<name>A0ABV4A1M2_9BURK</name>
<dbReference type="RefSeq" id="WP_369340500.1">
    <property type="nucleotide sequence ID" value="NZ_JBFYGN010000042.1"/>
</dbReference>
<proteinExistence type="predicted"/>
<gene>
    <name evidence="1" type="ORF">AB6724_21060</name>
</gene>
<comment type="caution">
    <text evidence="1">The sequence shown here is derived from an EMBL/GenBank/DDBJ whole genome shotgun (WGS) entry which is preliminary data.</text>
</comment>
<evidence type="ECO:0000313" key="2">
    <source>
        <dbReference type="Proteomes" id="UP001561046"/>
    </source>
</evidence>
<protein>
    <recommendedName>
        <fullName evidence="3">HNH endonuclease</fullName>
    </recommendedName>
</protein>
<dbReference type="Proteomes" id="UP001561046">
    <property type="component" value="Unassembled WGS sequence"/>
</dbReference>
<reference evidence="1 2" key="1">
    <citation type="journal article" date="2013" name="Int. J. Syst. Evol. Microbiol.">
        <title>Comamonas guangdongensis sp. nov., isolated from subterranean forest sediment, and emended description of the genus Comamonas.</title>
        <authorList>
            <person name="Zhang J."/>
            <person name="Wang Y."/>
            <person name="Zhou S."/>
            <person name="Wu C."/>
            <person name="He J."/>
            <person name="Li F."/>
        </authorList>
    </citation>
    <scope>NUCLEOTIDE SEQUENCE [LARGE SCALE GENOMIC DNA]</scope>
    <source>
        <strain evidence="1 2">CCTCC AB2011133</strain>
    </source>
</reference>